<dbReference type="InterPro" id="IPR008271">
    <property type="entry name" value="Ser/Thr_kinase_AS"/>
</dbReference>
<evidence type="ECO:0000256" key="9">
    <source>
        <dbReference type="ARBA" id="ARBA00022840"/>
    </source>
</evidence>
<dbReference type="PROSITE" id="PS00108">
    <property type="entry name" value="PROTEIN_KINASE_ST"/>
    <property type="match status" value="1"/>
</dbReference>
<dbReference type="InterPro" id="IPR001611">
    <property type="entry name" value="Leu-rich_rpt"/>
</dbReference>
<keyword evidence="3" id="KW-0723">Serine/threonine-protein kinase</keyword>
<feature type="domain" description="Protein kinase" evidence="14">
    <location>
        <begin position="433"/>
        <end position="674"/>
    </location>
</feature>
<keyword evidence="4" id="KW-0433">Leucine-rich repeat</keyword>
<comment type="catalytic activity">
    <reaction evidence="11">
        <text>L-seryl-[protein] + ATP = O-phospho-L-seryl-[protein] + ADP + H(+)</text>
        <dbReference type="Rhea" id="RHEA:17989"/>
        <dbReference type="Rhea" id="RHEA-COMP:9863"/>
        <dbReference type="Rhea" id="RHEA-COMP:11604"/>
        <dbReference type="ChEBI" id="CHEBI:15378"/>
        <dbReference type="ChEBI" id="CHEBI:29999"/>
        <dbReference type="ChEBI" id="CHEBI:30616"/>
        <dbReference type="ChEBI" id="CHEBI:83421"/>
        <dbReference type="ChEBI" id="CHEBI:456216"/>
        <dbReference type="EC" id="2.7.11.1"/>
    </reaction>
</comment>
<protein>
    <recommendedName>
        <fullName evidence="2">non-specific serine/threonine protein kinase</fullName>
        <ecNumber evidence="2">2.7.11.1</ecNumber>
    </recommendedName>
</protein>
<dbReference type="PROSITE" id="PS00107">
    <property type="entry name" value="PROTEIN_KINASE_ATP"/>
    <property type="match status" value="1"/>
</dbReference>
<evidence type="ECO:0000256" key="3">
    <source>
        <dbReference type="ARBA" id="ARBA00022527"/>
    </source>
</evidence>
<dbReference type="Pfam" id="PF00069">
    <property type="entry name" value="Pkinase"/>
    <property type="match status" value="1"/>
</dbReference>
<dbReference type="InterPro" id="IPR017441">
    <property type="entry name" value="Protein_kinase_ATP_BS"/>
</dbReference>
<dbReference type="EC" id="2.7.11.1" evidence="2"/>
<evidence type="ECO:0000256" key="5">
    <source>
        <dbReference type="ARBA" id="ARBA00022679"/>
    </source>
</evidence>
<dbReference type="GO" id="GO:0005930">
    <property type="term" value="C:axoneme"/>
    <property type="evidence" value="ECO:0007669"/>
    <property type="project" value="UniProtKB-SubCell"/>
</dbReference>
<dbReference type="OrthoDB" id="512971at2759"/>
<evidence type="ECO:0000256" key="10">
    <source>
        <dbReference type="ARBA" id="ARBA00047899"/>
    </source>
</evidence>
<evidence type="ECO:0000256" key="1">
    <source>
        <dbReference type="ARBA" id="ARBA00004430"/>
    </source>
</evidence>
<feature type="region of interest" description="Disordered" evidence="13">
    <location>
        <begin position="355"/>
        <end position="374"/>
    </location>
</feature>
<feature type="binding site" evidence="12">
    <location>
        <position position="461"/>
    </location>
    <ligand>
        <name>ATP</name>
        <dbReference type="ChEBI" id="CHEBI:30616"/>
    </ligand>
</feature>
<dbReference type="PROSITE" id="PS50011">
    <property type="entry name" value="PROTEIN_KINASE_DOM"/>
    <property type="match status" value="1"/>
</dbReference>
<evidence type="ECO:0000259" key="14">
    <source>
        <dbReference type="PROSITE" id="PS50011"/>
    </source>
</evidence>
<feature type="region of interest" description="Disordered" evidence="13">
    <location>
        <begin position="672"/>
        <end position="715"/>
    </location>
</feature>
<dbReference type="EMBL" id="LHPF02000036">
    <property type="protein sequence ID" value="PSC68500.1"/>
    <property type="molecule type" value="Genomic_DNA"/>
</dbReference>
<evidence type="ECO:0000256" key="4">
    <source>
        <dbReference type="ARBA" id="ARBA00022614"/>
    </source>
</evidence>
<evidence type="ECO:0000313" key="16">
    <source>
        <dbReference type="Proteomes" id="UP000239649"/>
    </source>
</evidence>
<dbReference type="PANTHER" id="PTHR48006">
    <property type="entry name" value="LEUCINE-RICH REPEAT-CONTAINING PROTEIN DDB_G0281931-RELATED"/>
    <property type="match status" value="1"/>
</dbReference>
<evidence type="ECO:0000256" key="8">
    <source>
        <dbReference type="ARBA" id="ARBA00022777"/>
    </source>
</evidence>
<dbReference type="SUPFAM" id="SSF52058">
    <property type="entry name" value="L domain-like"/>
    <property type="match status" value="1"/>
</dbReference>
<dbReference type="Gene3D" id="3.80.10.10">
    <property type="entry name" value="Ribonuclease Inhibitor"/>
    <property type="match status" value="1"/>
</dbReference>
<accession>A0A2P6V335</accession>
<dbReference type="InterPro" id="IPR032675">
    <property type="entry name" value="LRR_dom_sf"/>
</dbReference>
<comment type="caution">
    <text evidence="15">The sequence shown here is derived from an EMBL/GenBank/DDBJ whole genome shotgun (WGS) entry which is preliminary data.</text>
</comment>
<dbReference type="GO" id="GO:0005524">
    <property type="term" value="F:ATP binding"/>
    <property type="evidence" value="ECO:0007669"/>
    <property type="project" value="UniProtKB-UniRule"/>
</dbReference>
<dbReference type="InterPro" id="IPR011009">
    <property type="entry name" value="Kinase-like_dom_sf"/>
</dbReference>
<comment type="subcellular location">
    <subcellularLocation>
        <location evidence="1">Cytoplasm</location>
        <location evidence="1">Cytoskeleton</location>
        <location evidence="1">Cilium axoneme</location>
    </subcellularLocation>
</comment>
<dbReference type="CDD" id="cd13999">
    <property type="entry name" value="STKc_MAP3K-like"/>
    <property type="match status" value="1"/>
</dbReference>
<feature type="compositionally biased region" description="Low complexity" evidence="13">
    <location>
        <begin position="692"/>
        <end position="715"/>
    </location>
</feature>
<evidence type="ECO:0000256" key="13">
    <source>
        <dbReference type="SAM" id="MobiDB-lite"/>
    </source>
</evidence>
<evidence type="ECO:0000256" key="6">
    <source>
        <dbReference type="ARBA" id="ARBA00022737"/>
    </source>
</evidence>
<evidence type="ECO:0000256" key="12">
    <source>
        <dbReference type="PROSITE-ProRule" id="PRU10141"/>
    </source>
</evidence>
<gene>
    <name evidence="15" type="ORF">C2E20_7897</name>
</gene>
<proteinExistence type="predicted"/>
<evidence type="ECO:0000256" key="2">
    <source>
        <dbReference type="ARBA" id="ARBA00012513"/>
    </source>
</evidence>
<evidence type="ECO:0000313" key="15">
    <source>
        <dbReference type="EMBL" id="PSC68500.1"/>
    </source>
</evidence>
<keyword evidence="7 12" id="KW-0547">Nucleotide-binding</keyword>
<dbReference type="AlphaFoldDB" id="A0A2P6V335"/>
<dbReference type="Pfam" id="PF00560">
    <property type="entry name" value="LRR_1"/>
    <property type="match status" value="4"/>
</dbReference>
<keyword evidence="6" id="KW-0677">Repeat</keyword>
<dbReference type="SMART" id="SM00220">
    <property type="entry name" value="S_TKc"/>
    <property type="match status" value="1"/>
</dbReference>
<evidence type="ECO:0000256" key="7">
    <source>
        <dbReference type="ARBA" id="ARBA00022741"/>
    </source>
</evidence>
<dbReference type="SUPFAM" id="SSF56112">
    <property type="entry name" value="Protein kinase-like (PK-like)"/>
    <property type="match status" value="1"/>
</dbReference>
<keyword evidence="5" id="KW-0808">Transferase</keyword>
<sequence>MTWHSSWQCRSCPVRAVGTLPAVIGTLSTLATLDLQSNSFYGTLPKDWGDVDTFSSLQNVYLNDNNLTGSLPEEWGGPGALPSLLQLRLDSNRLNGTVPQRWGVEETSMRELSVIRLSNNSVSGTIPEAWGTLGSFPKLSTLSLDSNNITGTLPRLWGDPQAMTLLTELYLQSNNLTGGLPDSWGSGTNAMPSLRFLFVANNPEFGGTLPVSWGSNGTFRELKTLDLNGTGLWGTLPSQWGTGGAFPKLDSMRVERRRQEQLQAAHLKPSARPFISEPGSSPVLAAPVAGVERRPSRLASVFTGSGLLPSGSGSTLFSRFCGDSRAMSLELPPAIEGPAGADEAAEAVPMASIVEEGGERGSSDKKSCASAGGDAVAALPERPFGPLGEPGSGGTVPSPRSAELHRYGSVSDRLPWSDWEIRQEELEIAKRPDGSDWLLGSGGFGKVYKAYRHGVQPVAVKILPARGDSEAALDARREVALLRACRDVNIVQFVGACLLPDRTILVTEYLEGGDLMRNISAGRVSWYRRGRKIALDVARGLVFLHSRRVVHFDLKSPNILLARDGTAKIADVGMAKVLNQDYVSGVVATLAWSAPEMLWGAKCTEKADIYSFGIVLWEICSGEAPERGRLRDLRVPEEAPSEVRRLILQCLEARPSLRPTALQLVEQLSAAPAAPPPGVTLLRSSMDSGSSGAAVQQPAPQQAGQQHQGLGQAEQAAELHAAAAVAAADQQQPLFPCCFSSSEH</sequence>
<reference evidence="15 16" key="1">
    <citation type="journal article" date="2018" name="Plant J.">
        <title>Genome sequences of Chlorella sorokiniana UTEX 1602 and Micractinium conductrix SAG 241.80: implications to maltose excretion by a green alga.</title>
        <authorList>
            <person name="Arriola M.B."/>
            <person name="Velmurugan N."/>
            <person name="Zhang Y."/>
            <person name="Plunkett M.H."/>
            <person name="Hondzo H."/>
            <person name="Barney B.M."/>
        </authorList>
    </citation>
    <scope>NUCLEOTIDE SEQUENCE [LARGE SCALE GENOMIC DNA]</scope>
    <source>
        <strain evidence="15 16">SAG 241.80</strain>
    </source>
</reference>
<comment type="catalytic activity">
    <reaction evidence="10">
        <text>L-threonyl-[protein] + ATP = O-phospho-L-threonyl-[protein] + ADP + H(+)</text>
        <dbReference type="Rhea" id="RHEA:46608"/>
        <dbReference type="Rhea" id="RHEA-COMP:11060"/>
        <dbReference type="Rhea" id="RHEA-COMP:11605"/>
        <dbReference type="ChEBI" id="CHEBI:15378"/>
        <dbReference type="ChEBI" id="CHEBI:30013"/>
        <dbReference type="ChEBI" id="CHEBI:30616"/>
        <dbReference type="ChEBI" id="CHEBI:61977"/>
        <dbReference type="ChEBI" id="CHEBI:456216"/>
        <dbReference type="EC" id="2.7.11.1"/>
    </reaction>
</comment>
<evidence type="ECO:0000256" key="11">
    <source>
        <dbReference type="ARBA" id="ARBA00048679"/>
    </source>
</evidence>
<dbReference type="InterPro" id="IPR051824">
    <property type="entry name" value="LRR_Rcpt-Like_S/T_Kinase"/>
</dbReference>
<keyword evidence="9 12" id="KW-0067">ATP-binding</keyword>
<keyword evidence="16" id="KW-1185">Reference proteome</keyword>
<keyword evidence="8" id="KW-0418">Kinase</keyword>
<dbReference type="Proteomes" id="UP000239649">
    <property type="component" value="Unassembled WGS sequence"/>
</dbReference>
<feature type="region of interest" description="Disordered" evidence="13">
    <location>
        <begin position="379"/>
        <end position="403"/>
    </location>
</feature>
<dbReference type="STRING" id="554055.A0A2P6V335"/>
<dbReference type="PANTHER" id="PTHR48006:SF102">
    <property type="entry name" value="LEUCINE-RICH REPEAT-CONTAINING PROTEIN DDB_G0281931-RELATED"/>
    <property type="match status" value="1"/>
</dbReference>
<dbReference type="Gene3D" id="1.10.510.10">
    <property type="entry name" value="Transferase(Phosphotransferase) domain 1"/>
    <property type="match status" value="1"/>
</dbReference>
<feature type="compositionally biased region" description="Basic and acidic residues" evidence="13">
    <location>
        <begin position="357"/>
        <end position="367"/>
    </location>
</feature>
<dbReference type="GO" id="GO:0004674">
    <property type="term" value="F:protein serine/threonine kinase activity"/>
    <property type="evidence" value="ECO:0007669"/>
    <property type="project" value="UniProtKB-KW"/>
</dbReference>
<organism evidence="15 16">
    <name type="scientific">Micractinium conductrix</name>
    <dbReference type="NCBI Taxonomy" id="554055"/>
    <lineage>
        <taxon>Eukaryota</taxon>
        <taxon>Viridiplantae</taxon>
        <taxon>Chlorophyta</taxon>
        <taxon>core chlorophytes</taxon>
        <taxon>Trebouxiophyceae</taxon>
        <taxon>Chlorellales</taxon>
        <taxon>Chlorellaceae</taxon>
        <taxon>Chlorella clade</taxon>
        <taxon>Micractinium</taxon>
    </lineage>
</organism>
<name>A0A2P6V335_9CHLO</name>
<dbReference type="InterPro" id="IPR000719">
    <property type="entry name" value="Prot_kinase_dom"/>
</dbReference>
<feature type="compositionally biased region" description="Polar residues" evidence="13">
    <location>
        <begin position="682"/>
        <end position="691"/>
    </location>
</feature>